<organism evidence="1 2">
    <name type="scientific">Kingdonia uniflora</name>
    <dbReference type="NCBI Taxonomy" id="39325"/>
    <lineage>
        <taxon>Eukaryota</taxon>
        <taxon>Viridiplantae</taxon>
        <taxon>Streptophyta</taxon>
        <taxon>Embryophyta</taxon>
        <taxon>Tracheophyta</taxon>
        <taxon>Spermatophyta</taxon>
        <taxon>Magnoliopsida</taxon>
        <taxon>Ranunculales</taxon>
        <taxon>Circaeasteraceae</taxon>
        <taxon>Kingdonia</taxon>
    </lineage>
</organism>
<protein>
    <submittedName>
        <fullName evidence="1">Uncharacterized protein</fullName>
    </submittedName>
</protein>
<sequence>CFFSNAIYKLIFDKNQRGGGGGGGVVPSSKPINPPLIGMSMTYVTWTLHIPKKNPCPNVSDTRTHRHLCRHSNGHFLLRS</sequence>
<name>A0A7J7NGY4_9MAGN</name>
<keyword evidence="2" id="KW-1185">Reference proteome</keyword>
<dbReference type="AlphaFoldDB" id="A0A7J7NGY4"/>
<evidence type="ECO:0000313" key="1">
    <source>
        <dbReference type="EMBL" id="KAF6166501.1"/>
    </source>
</evidence>
<evidence type="ECO:0000313" key="2">
    <source>
        <dbReference type="Proteomes" id="UP000541444"/>
    </source>
</evidence>
<accession>A0A7J7NGY4</accession>
<proteinExistence type="predicted"/>
<gene>
    <name evidence="1" type="ORF">GIB67_005363</name>
</gene>
<dbReference type="Proteomes" id="UP000541444">
    <property type="component" value="Unassembled WGS sequence"/>
</dbReference>
<reference evidence="1 2" key="1">
    <citation type="journal article" date="2020" name="IScience">
        <title>Genome Sequencing of the Endangered Kingdonia uniflora (Circaeasteraceae, Ranunculales) Reveals Potential Mechanisms of Evolutionary Specialization.</title>
        <authorList>
            <person name="Sun Y."/>
            <person name="Deng T."/>
            <person name="Zhang A."/>
            <person name="Moore M.J."/>
            <person name="Landis J.B."/>
            <person name="Lin N."/>
            <person name="Zhang H."/>
            <person name="Zhang X."/>
            <person name="Huang J."/>
            <person name="Zhang X."/>
            <person name="Sun H."/>
            <person name="Wang H."/>
        </authorList>
    </citation>
    <scope>NUCLEOTIDE SEQUENCE [LARGE SCALE GENOMIC DNA]</scope>
    <source>
        <strain evidence="1">TB1705</strain>
        <tissue evidence="1">Leaf</tissue>
    </source>
</reference>
<dbReference type="EMBL" id="JACGCM010000786">
    <property type="protein sequence ID" value="KAF6166501.1"/>
    <property type="molecule type" value="Genomic_DNA"/>
</dbReference>
<feature type="non-terminal residue" evidence="1">
    <location>
        <position position="1"/>
    </location>
</feature>
<comment type="caution">
    <text evidence="1">The sequence shown here is derived from an EMBL/GenBank/DDBJ whole genome shotgun (WGS) entry which is preliminary data.</text>
</comment>